<reference evidence="2 3" key="2">
    <citation type="submission" date="2020-06" db="EMBL/GenBank/DDBJ databases">
        <title>Polyphasic characterization of a Rahnella strain isolated from tree sap.</title>
        <authorList>
            <person name="Kim I.S."/>
        </authorList>
    </citation>
    <scope>NUCLEOTIDE SEQUENCE [LARGE SCALE GENOMIC DNA]</scope>
    <source>
        <strain evidence="2 3">SAP-1</strain>
    </source>
</reference>
<reference evidence="2 3" key="1">
    <citation type="submission" date="2020-01" db="EMBL/GenBank/DDBJ databases">
        <authorList>
            <person name="Lee S.D."/>
        </authorList>
    </citation>
    <scope>NUCLEOTIDE SEQUENCE [LARGE SCALE GENOMIC DNA]</scope>
    <source>
        <strain evidence="2 3">SAP-1</strain>
    </source>
</reference>
<comment type="caution">
    <text evidence="2">The sequence shown here is derived from an EMBL/GenBank/DDBJ whole genome shotgun (WGS) entry which is preliminary data.</text>
</comment>
<dbReference type="Proteomes" id="UP000585363">
    <property type="component" value="Unassembled WGS sequence"/>
</dbReference>
<name>A0A848MHI2_9GAMM</name>
<dbReference type="RefSeq" id="WP_169402304.1">
    <property type="nucleotide sequence ID" value="NZ_JAADJU010000003.1"/>
</dbReference>
<protein>
    <submittedName>
        <fullName evidence="2">DUF4123 domain-containing protein</fullName>
    </submittedName>
</protein>
<evidence type="ECO:0000313" key="2">
    <source>
        <dbReference type="EMBL" id="NMP26611.1"/>
    </source>
</evidence>
<sequence length="287" mass="32933">MTIEYISPHRALGTHQYAVIDRQQVPELPDLWPVIELVLPMLAPQAHLYPWLVPLSEMPSQEWKTLMADLSVHAGSRTPQVCSLLVSSTLSPQQIQSALVNALYFKDVRHHGHILRFYDPRVLFHLHWMLSPWQLSNLLSARDIPCWTFWLEGGWHTLEFTDQAAVKPTDTAAISLHQIAHCGLINQALLQLPSYADMQQRQQISRRLEALMMQAAKCGLSTDEDRIAFALHGLTQPEGFWAARNMSVFLQQASQYPDLYRNETHSWDESRWQEMTGVQSNNARSIF</sequence>
<proteinExistence type="predicted"/>
<keyword evidence="3" id="KW-1185">Reference proteome</keyword>
<gene>
    <name evidence="2" type="ORF">GW590_07020</name>
</gene>
<dbReference type="Pfam" id="PF13503">
    <property type="entry name" value="DUF4123"/>
    <property type="match status" value="1"/>
</dbReference>
<evidence type="ECO:0000313" key="3">
    <source>
        <dbReference type="Proteomes" id="UP000585363"/>
    </source>
</evidence>
<evidence type="ECO:0000259" key="1">
    <source>
        <dbReference type="Pfam" id="PF13503"/>
    </source>
</evidence>
<dbReference type="EMBL" id="JAADJU010000003">
    <property type="protein sequence ID" value="NMP26611.1"/>
    <property type="molecule type" value="Genomic_DNA"/>
</dbReference>
<organism evidence="2 3">
    <name type="scientific">Rouxiella aceris</name>
    <dbReference type="NCBI Taxonomy" id="2703884"/>
    <lineage>
        <taxon>Bacteria</taxon>
        <taxon>Pseudomonadati</taxon>
        <taxon>Pseudomonadota</taxon>
        <taxon>Gammaproteobacteria</taxon>
        <taxon>Enterobacterales</taxon>
        <taxon>Yersiniaceae</taxon>
        <taxon>Rouxiella</taxon>
    </lineage>
</organism>
<accession>A0A848MHI2</accession>
<dbReference type="AlphaFoldDB" id="A0A848MHI2"/>
<feature type="domain" description="DUF4123" evidence="1">
    <location>
        <begin position="43"/>
        <end position="136"/>
    </location>
</feature>
<dbReference type="InterPro" id="IPR025391">
    <property type="entry name" value="DUF4123"/>
</dbReference>